<dbReference type="InterPro" id="IPR035516">
    <property type="entry name" value="Gyrase/topoIV_suA_C"/>
</dbReference>
<dbReference type="InterPro" id="IPR005743">
    <property type="entry name" value="GyrA"/>
</dbReference>
<feature type="domain" description="Topo IIA-type catalytic" evidence="10">
    <location>
        <begin position="36"/>
        <end position="502"/>
    </location>
</feature>
<evidence type="ECO:0000256" key="9">
    <source>
        <dbReference type="PROSITE-ProRule" id="PRU01384"/>
    </source>
</evidence>
<dbReference type="SUPFAM" id="SSF101904">
    <property type="entry name" value="GyrA/ParC C-terminal domain-like"/>
    <property type="match status" value="1"/>
</dbReference>
<dbReference type="NCBIfam" id="NF004044">
    <property type="entry name" value="PRK05561.1"/>
    <property type="match status" value="1"/>
</dbReference>
<dbReference type="Gene3D" id="3.90.199.10">
    <property type="entry name" value="Topoisomerase II, domain 5"/>
    <property type="match status" value="1"/>
</dbReference>
<dbReference type="InterPro" id="IPR013760">
    <property type="entry name" value="Topo_IIA-like_dom_sf"/>
</dbReference>
<keyword evidence="7 8" id="KW-0413">Isomerase</keyword>
<keyword evidence="8" id="KW-0963">Cytoplasm</keyword>
<evidence type="ECO:0000256" key="7">
    <source>
        <dbReference type="ARBA" id="ARBA00023235"/>
    </source>
</evidence>
<dbReference type="NCBIfam" id="NF004043">
    <property type="entry name" value="PRK05560.1"/>
    <property type="match status" value="1"/>
</dbReference>
<keyword evidence="4 8" id="KW-0067">ATP-binding</keyword>
<dbReference type="SMART" id="SM00434">
    <property type="entry name" value="TOP4c"/>
    <property type="match status" value="1"/>
</dbReference>
<reference evidence="11 12" key="1">
    <citation type="submission" date="2022-08" db="EMBL/GenBank/DDBJ databases">
        <title>Bacterial and archaeal communities from various locations to study Microbial Dark Matter (Phase II).</title>
        <authorList>
            <person name="Stepanauskas R."/>
        </authorList>
    </citation>
    <scope>NUCLEOTIDE SEQUENCE [LARGE SCALE GENOMIC DNA]</scope>
    <source>
        <strain evidence="11 12">PD1</strain>
    </source>
</reference>
<dbReference type="PROSITE" id="PS52040">
    <property type="entry name" value="TOPO_IIA"/>
    <property type="match status" value="1"/>
</dbReference>
<dbReference type="CDD" id="cd00187">
    <property type="entry name" value="TOP4c"/>
    <property type="match status" value="1"/>
</dbReference>
<gene>
    <name evidence="8" type="primary">gyrA</name>
    <name evidence="11" type="ORF">M2350_000567</name>
</gene>
<dbReference type="Proteomes" id="UP001204798">
    <property type="component" value="Unassembled WGS sequence"/>
</dbReference>
<comment type="caution">
    <text evidence="11">The sequence shown here is derived from an EMBL/GenBank/DDBJ whole genome shotgun (WGS) entry which is preliminary data.</text>
</comment>
<dbReference type="Gene3D" id="3.30.1360.40">
    <property type="match status" value="1"/>
</dbReference>
<dbReference type="InterPro" id="IPR050220">
    <property type="entry name" value="Type_II_DNA_Topoisomerases"/>
</dbReference>
<dbReference type="Gene3D" id="2.120.10.90">
    <property type="entry name" value="DNA gyrase/topoisomerase IV, subunit A, C-terminal"/>
    <property type="match status" value="1"/>
</dbReference>
<evidence type="ECO:0000256" key="3">
    <source>
        <dbReference type="ARBA" id="ARBA00022741"/>
    </source>
</evidence>
<comment type="subcellular location">
    <subcellularLocation>
        <location evidence="8">Cytoplasm</location>
    </subcellularLocation>
</comment>
<evidence type="ECO:0000256" key="1">
    <source>
        <dbReference type="ARBA" id="ARBA00000185"/>
    </source>
</evidence>
<comment type="similarity">
    <text evidence="2 8">Belongs to the type II topoisomerase GyrA/ParC subunit family.</text>
</comment>
<dbReference type="InterPro" id="IPR002205">
    <property type="entry name" value="Topo_IIA_dom_A"/>
</dbReference>
<dbReference type="InterPro" id="IPR006691">
    <property type="entry name" value="GyrA/parC_rep"/>
</dbReference>
<comment type="catalytic activity">
    <reaction evidence="1 8 9">
        <text>ATP-dependent breakage, passage and rejoining of double-stranded DNA.</text>
        <dbReference type="EC" id="5.6.2.2"/>
    </reaction>
</comment>
<organism evidence="11 12">
    <name type="scientific">Candidatus Fervidibacter sacchari</name>
    <dbReference type="NCBI Taxonomy" id="1448929"/>
    <lineage>
        <taxon>Bacteria</taxon>
        <taxon>Candidatus Fervidibacterota</taxon>
        <taxon>Candidatus Fervidibacter</taxon>
    </lineage>
</organism>
<sequence>MAEVTFARELVPVSLERELATSYTRYAMSVIVSRALPDVRDGLKPVQRRILYAMYEQNMFPDRPREKCAAVVGEVMKKYHPHGDAPIYEALVRMAQDFTMRYPLIDGQGNFGSIDGDPPAQMRYTECRLAPIAMAMLEDIDKDTVDWRPNYDEKHMEPVVLPAKVPNLLINGATGIAVAMATEIPPHNLGEVVDALLHLIDHPDASVDDLMKFLPGPDFPTGGIIVGKDGIREAYTTGRGTIVLQGRATIENLPGGRTAIVITELPYRVSKEQLIVQIANLVQNRKLEGVADVNDETDRTGMRIVVEVKRDYNPRAVLAQLYKLTNLRVNYGIILLALVNNEPKILTLKDLLQHYIDHRRQVVTRRTQFELRRAEARAHILEGLRLVARNLDEVIAIIRRSESREEAKERLMRHFKLSEQQADAILNMQLGQLTRLDQQRLREEYETLIKRIEELQAILRNPKQVDFIIKQELQEVKRQFADPRRTAIVAQAEDADVPMEELLVEQNIAIAISRDGYIKRLPLDAYMERKRGKLTIGLSRKEQDVLAELVIASTRHTLLFFSNKGRCYQLRAYEIPAASREARGTHLGQLLQLDSDEQIVATVPIASFEDGGYLFMATKNGTVKKSPLSEFTTRLAKGVQAITLAEGDELCGVKWTDGNKEVLLATAKGMVIRFKEDEVRPMGRQAQGVRGINLQEGDKVVTFDLVEPSDDSVLVVSEFGYGKRVSLKEIRPQGRGGKGLILMGIDKKTGNLVAVQVVRPEDEVLITTARGIVFRIAVDKVRRMGRAAKGRQLVPIKNGDIVTSVCKSVRVQENTNE</sequence>
<accession>A0ABT2EJN4</accession>
<dbReference type="RefSeq" id="WP_259093682.1">
    <property type="nucleotide sequence ID" value="NZ_CP130454.1"/>
</dbReference>
<dbReference type="EMBL" id="JANUCP010000001">
    <property type="protein sequence ID" value="MCS3918170.1"/>
    <property type="molecule type" value="Genomic_DNA"/>
</dbReference>
<keyword evidence="5 8" id="KW-0799">Topoisomerase</keyword>
<comment type="caution">
    <text evidence="8">Lacks conserved residue(s) required for the propagation of feature annotation.</text>
</comment>
<keyword evidence="6 8" id="KW-0238">DNA-binding</keyword>
<comment type="function">
    <text evidence="8">A type II topoisomerase that negatively supercoils closed circular double-stranded (ds) DNA in an ATP-dependent manner to modulate DNA topology and maintain chromosomes in an underwound state. Negative supercoiling favors strand separation, and DNA replication, transcription, recombination and repair, all of which involve strand separation. Also able to catalyze the interconversion of other topological isomers of dsDNA rings, including catenanes and knotted rings. Type II topoisomerases break and join 2 DNA strands simultaneously in an ATP-dependent manner.</text>
</comment>
<keyword evidence="12" id="KW-1185">Reference proteome</keyword>
<evidence type="ECO:0000313" key="12">
    <source>
        <dbReference type="Proteomes" id="UP001204798"/>
    </source>
</evidence>
<dbReference type="PANTHER" id="PTHR43493:SF5">
    <property type="entry name" value="DNA GYRASE SUBUNIT A, CHLOROPLASTIC_MITOCHONDRIAL"/>
    <property type="match status" value="1"/>
</dbReference>
<keyword evidence="3 8" id="KW-0547">Nucleotide-binding</keyword>
<proteinExistence type="inferred from homology"/>
<dbReference type="Gene3D" id="1.10.268.10">
    <property type="entry name" value="Topoisomerase, domain 3"/>
    <property type="match status" value="1"/>
</dbReference>
<dbReference type="InterPro" id="IPR013758">
    <property type="entry name" value="Topo_IIA_A/C_ab"/>
</dbReference>
<dbReference type="Pfam" id="PF03989">
    <property type="entry name" value="DNA_gyraseA_C"/>
    <property type="match status" value="6"/>
</dbReference>
<evidence type="ECO:0000256" key="6">
    <source>
        <dbReference type="ARBA" id="ARBA00023125"/>
    </source>
</evidence>
<dbReference type="SUPFAM" id="SSF56719">
    <property type="entry name" value="Type II DNA topoisomerase"/>
    <property type="match status" value="1"/>
</dbReference>
<comment type="miscellaneous">
    <text evidence="8">Few gyrases are as efficient as E.coli at forming negative supercoils. Not all organisms have 2 type II topoisomerases; in organisms with a single type II topoisomerase this enzyme also has to decatenate newly replicated chromosomes.</text>
</comment>
<comment type="subunit">
    <text evidence="8">Heterotetramer, composed of two GyrA and two GyrB chains. In the heterotetramer, GyrA contains the active site tyrosine that forms a transient covalent intermediate with DNA, while GyrB binds cofactors and catalyzes ATP hydrolysis.</text>
</comment>
<evidence type="ECO:0000256" key="4">
    <source>
        <dbReference type="ARBA" id="ARBA00022840"/>
    </source>
</evidence>
<dbReference type="Pfam" id="PF00521">
    <property type="entry name" value="DNA_topoisoIV"/>
    <property type="match status" value="1"/>
</dbReference>
<dbReference type="PANTHER" id="PTHR43493">
    <property type="entry name" value="DNA GYRASE/TOPOISOMERASE SUBUNIT A"/>
    <property type="match status" value="1"/>
</dbReference>
<dbReference type="InterPro" id="IPR013757">
    <property type="entry name" value="Topo_IIA_A_a_sf"/>
</dbReference>
<feature type="active site" description="O-(5'-phospho-DNA)-tyrosine intermediate" evidence="8 9">
    <location>
        <position position="124"/>
    </location>
</feature>
<dbReference type="GO" id="GO:0003918">
    <property type="term" value="F:DNA topoisomerase type II (double strand cut, ATP-hydrolyzing) activity"/>
    <property type="evidence" value="ECO:0007669"/>
    <property type="project" value="UniProtKB-EC"/>
</dbReference>
<name>A0ABT2EJN4_9BACT</name>
<dbReference type="NCBIfam" id="TIGR01063">
    <property type="entry name" value="gyrA"/>
    <property type="match status" value="1"/>
</dbReference>
<evidence type="ECO:0000259" key="10">
    <source>
        <dbReference type="PROSITE" id="PS52040"/>
    </source>
</evidence>
<evidence type="ECO:0000256" key="8">
    <source>
        <dbReference type="HAMAP-Rule" id="MF_01897"/>
    </source>
</evidence>
<evidence type="ECO:0000256" key="2">
    <source>
        <dbReference type="ARBA" id="ARBA00008263"/>
    </source>
</evidence>
<evidence type="ECO:0000256" key="5">
    <source>
        <dbReference type="ARBA" id="ARBA00023029"/>
    </source>
</evidence>
<evidence type="ECO:0000313" key="11">
    <source>
        <dbReference type="EMBL" id="MCS3918170.1"/>
    </source>
</evidence>
<dbReference type="HAMAP" id="MF_01897">
    <property type="entry name" value="GyrA"/>
    <property type="match status" value="1"/>
</dbReference>
<dbReference type="EC" id="5.6.2.2" evidence="8"/>
<protein>
    <recommendedName>
        <fullName evidence="8">DNA gyrase subunit A</fullName>
        <ecNumber evidence="8">5.6.2.2</ecNumber>
    </recommendedName>
</protein>